<dbReference type="AlphaFoldDB" id="A0A2V3IBZ2"/>
<evidence type="ECO:0000256" key="1">
    <source>
        <dbReference type="SAM" id="MobiDB-lite"/>
    </source>
</evidence>
<organism evidence="2 3">
    <name type="scientific">Gracilariopsis chorda</name>
    <dbReference type="NCBI Taxonomy" id="448386"/>
    <lineage>
        <taxon>Eukaryota</taxon>
        <taxon>Rhodophyta</taxon>
        <taxon>Florideophyceae</taxon>
        <taxon>Rhodymeniophycidae</taxon>
        <taxon>Gracilariales</taxon>
        <taxon>Gracilariaceae</taxon>
        <taxon>Gracilariopsis</taxon>
    </lineage>
</organism>
<sequence length="333" mass="35274">MNLRPEMKDRLQATKDALRAANLTPLPRAAGQPNPTALYFANVRRGPIGEYRRILTRFLPGWAVLALSFIGRSTAEILTHAPYQSRLVASMRLLGSTHLPDYDPSKPFPSRRHTTNEAAPVTAMEQCASRWRRCANGRPPAVRGWYLESAETLEAAVEQIRLDSTPGNAGDSASSEESGSGSSSTGTTSGSESNSASNGEYASRGARKGARRRAPSGSSTSSESGSSDRMEDIPHAKKNRRTVQGKLGDEASVGSGEKSSEETSEVQPMQGVVRKPVRGPTVTEQGGNDGTARDTAGAVKQSSQKATEGYPAHSAHSAKQAVATAANGKPTLN</sequence>
<evidence type="ECO:0000313" key="2">
    <source>
        <dbReference type="EMBL" id="PXF39627.1"/>
    </source>
</evidence>
<feature type="compositionally biased region" description="Basic and acidic residues" evidence="1">
    <location>
        <begin position="226"/>
        <end position="235"/>
    </location>
</feature>
<protein>
    <submittedName>
        <fullName evidence="2">Uncharacterized protein</fullName>
    </submittedName>
</protein>
<feature type="compositionally biased region" description="Basic residues" evidence="1">
    <location>
        <begin position="205"/>
        <end position="214"/>
    </location>
</feature>
<gene>
    <name evidence="2" type="ORF">BWQ96_10675</name>
</gene>
<keyword evidence="3" id="KW-1185">Reference proteome</keyword>
<dbReference type="Proteomes" id="UP000247409">
    <property type="component" value="Unassembled WGS sequence"/>
</dbReference>
<comment type="caution">
    <text evidence="2">The sequence shown here is derived from an EMBL/GenBank/DDBJ whole genome shotgun (WGS) entry which is preliminary data.</text>
</comment>
<name>A0A2V3IBZ2_9FLOR</name>
<dbReference type="EMBL" id="NBIV01000593">
    <property type="protein sequence ID" value="PXF39627.1"/>
    <property type="molecule type" value="Genomic_DNA"/>
</dbReference>
<evidence type="ECO:0000313" key="3">
    <source>
        <dbReference type="Proteomes" id="UP000247409"/>
    </source>
</evidence>
<proteinExistence type="predicted"/>
<feature type="compositionally biased region" description="Low complexity" evidence="1">
    <location>
        <begin position="215"/>
        <end position="225"/>
    </location>
</feature>
<reference evidence="2 3" key="1">
    <citation type="journal article" date="2018" name="Mol. Biol. Evol.">
        <title>Analysis of the draft genome of the red seaweed Gracilariopsis chorda provides insights into genome size evolution in Rhodophyta.</title>
        <authorList>
            <person name="Lee J."/>
            <person name="Yang E.C."/>
            <person name="Graf L."/>
            <person name="Yang J.H."/>
            <person name="Qiu H."/>
            <person name="Zel Zion U."/>
            <person name="Chan C.X."/>
            <person name="Stephens T.G."/>
            <person name="Weber A.P.M."/>
            <person name="Boo G.H."/>
            <person name="Boo S.M."/>
            <person name="Kim K.M."/>
            <person name="Shin Y."/>
            <person name="Jung M."/>
            <person name="Lee S.J."/>
            <person name="Yim H.S."/>
            <person name="Lee J.H."/>
            <person name="Bhattacharya D."/>
            <person name="Yoon H.S."/>
        </authorList>
    </citation>
    <scope>NUCLEOTIDE SEQUENCE [LARGE SCALE GENOMIC DNA]</scope>
    <source>
        <strain evidence="2 3">SKKU-2015</strain>
        <tissue evidence="2">Whole body</tissue>
    </source>
</reference>
<feature type="region of interest" description="Disordered" evidence="1">
    <location>
        <begin position="163"/>
        <end position="333"/>
    </location>
</feature>
<accession>A0A2V3IBZ2</accession>
<feature type="compositionally biased region" description="Low complexity" evidence="1">
    <location>
        <begin position="167"/>
        <end position="204"/>
    </location>
</feature>